<dbReference type="GO" id="GO:1902936">
    <property type="term" value="F:phosphatidylinositol bisphosphate binding"/>
    <property type="evidence" value="ECO:0007669"/>
    <property type="project" value="TreeGrafter"/>
</dbReference>
<dbReference type="EMBL" id="LJIG01002219">
    <property type="protein sequence ID" value="KRT84721.1"/>
    <property type="molecule type" value="Genomic_DNA"/>
</dbReference>
<dbReference type="OrthoDB" id="6722538at2759"/>
<protein>
    <submittedName>
        <fullName evidence="2">CRAL-TRIO domain containing protein</fullName>
    </submittedName>
</protein>
<dbReference type="GO" id="GO:0016020">
    <property type="term" value="C:membrane"/>
    <property type="evidence" value="ECO:0007669"/>
    <property type="project" value="TreeGrafter"/>
</dbReference>
<proteinExistence type="predicted"/>
<evidence type="ECO:0000313" key="2">
    <source>
        <dbReference type="EMBL" id="KRT84721.1"/>
    </source>
</evidence>
<reference evidence="2 3" key="1">
    <citation type="submission" date="2015-09" db="EMBL/GenBank/DDBJ databases">
        <title>Draft genome of the scarab beetle Oryctes borbonicus.</title>
        <authorList>
            <person name="Meyer J.M."/>
            <person name="Markov G.V."/>
            <person name="Baskaran P."/>
            <person name="Herrmann M."/>
            <person name="Sommer R.J."/>
            <person name="Roedelsperger C."/>
        </authorList>
    </citation>
    <scope>NUCLEOTIDE SEQUENCE [LARGE SCALE GENOMIC DNA]</scope>
    <source>
        <strain evidence="2">OB123</strain>
        <tissue evidence="2">Whole animal</tissue>
    </source>
</reference>
<feature type="domain" description="CRAL-TRIO" evidence="1">
    <location>
        <begin position="107"/>
        <end position="230"/>
    </location>
</feature>
<organism evidence="2 3">
    <name type="scientific">Oryctes borbonicus</name>
    <dbReference type="NCBI Taxonomy" id="1629725"/>
    <lineage>
        <taxon>Eukaryota</taxon>
        <taxon>Metazoa</taxon>
        <taxon>Ecdysozoa</taxon>
        <taxon>Arthropoda</taxon>
        <taxon>Hexapoda</taxon>
        <taxon>Insecta</taxon>
        <taxon>Pterygota</taxon>
        <taxon>Neoptera</taxon>
        <taxon>Endopterygota</taxon>
        <taxon>Coleoptera</taxon>
        <taxon>Polyphaga</taxon>
        <taxon>Scarabaeiformia</taxon>
        <taxon>Scarabaeidae</taxon>
        <taxon>Dynastinae</taxon>
        <taxon>Oryctes</taxon>
    </lineage>
</organism>
<dbReference type="AlphaFoldDB" id="A0A0T6BBN6"/>
<evidence type="ECO:0000313" key="3">
    <source>
        <dbReference type="Proteomes" id="UP000051574"/>
    </source>
</evidence>
<dbReference type="Proteomes" id="UP000051574">
    <property type="component" value="Unassembled WGS sequence"/>
</dbReference>
<sequence length="231" mass="27225">MVELSELLRPPNEEQRSVIRQALREDESRLISNVKLLENWITYQKHLPQNYDKRLLYAYTRGCKHDMEKAKKKIELFFAIKSTQHDLYADRKISVLGDLNPMNFAMIVTLPEYTPEGYRVTVLKITNSDLDVYDQKKLIRFGLLVGDFRAHFDNLVGGEILIFDQGEMTAALISKSVTNTLKRPVQIMQDVYPSLIKQVHILTDRIFIERMFNVVKYFIKEKLRNRIHIHR</sequence>
<dbReference type="SUPFAM" id="SSF46938">
    <property type="entry name" value="CRAL/TRIO N-terminal domain"/>
    <property type="match status" value="1"/>
</dbReference>
<name>A0A0T6BBN6_9SCAR</name>
<dbReference type="SUPFAM" id="SSF52087">
    <property type="entry name" value="CRAL/TRIO domain"/>
    <property type="match status" value="1"/>
</dbReference>
<dbReference type="InterPro" id="IPR036273">
    <property type="entry name" value="CRAL/TRIO_N_dom_sf"/>
</dbReference>
<comment type="caution">
    <text evidence="2">The sequence shown here is derived from an EMBL/GenBank/DDBJ whole genome shotgun (WGS) entry which is preliminary data.</text>
</comment>
<dbReference type="InterPro" id="IPR036865">
    <property type="entry name" value="CRAL-TRIO_dom_sf"/>
</dbReference>
<dbReference type="PRINTS" id="PR00180">
    <property type="entry name" value="CRETINALDHBP"/>
</dbReference>
<feature type="non-terminal residue" evidence="2">
    <location>
        <position position="231"/>
    </location>
</feature>
<accession>A0A0T6BBN6</accession>
<gene>
    <name evidence="2" type="ORF">AMK59_2489</name>
</gene>
<dbReference type="PANTHER" id="PTHR10174:SF230">
    <property type="entry name" value="ALPHA-TOCOPHEROL TRANSFER PROTEIN-LIKE"/>
    <property type="match status" value="1"/>
</dbReference>
<dbReference type="Pfam" id="PF00650">
    <property type="entry name" value="CRAL_TRIO"/>
    <property type="match status" value="1"/>
</dbReference>
<dbReference type="PANTHER" id="PTHR10174">
    <property type="entry name" value="ALPHA-TOCOPHEROL TRANSFER PROTEIN-RELATED"/>
    <property type="match status" value="1"/>
</dbReference>
<dbReference type="InterPro" id="IPR001251">
    <property type="entry name" value="CRAL-TRIO_dom"/>
</dbReference>
<evidence type="ECO:0000259" key="1">
    <source>
        <dbReference type="Pfam" id="PF00650"/>
    </source>
</evidence>
<dbReference type="Gene3D" id="3.40.525.10">
    <property type="entry name" value="CRAL-TRIO lipid binding domain"/>
    <property type="match status" value="1"/>
</dbReference>
<keyword evidence="3" id="KW-1185">Reference proteome</keyword>
<dbReference type="CDD" id="cd00170">
    <property type="entry name" value="SEC14"/>
    <property type="match status" value="1"/>
</dbReference>